<dbReference type="Proteomes" id="UP000289340">
    <property type="component" value="Chromosome 16"/>
</dbReference>
<feature type="non-terminal residue" evidence="1">
    <location>
        <position position="1"/>
    </location>
</feature>
<proteinExistence type="predicted"/>
<comment type="caution">
    <text evidence="1">The sequence shown here is derived from an EMBL/GenBank/DDBJ whole genome shotgun (WGS) entry which is preliminary data.</text>
</comment>
<keyword evidence="2" id="KW-1185">Reference proteome</keyword>
<protein>
    <submittedName>
        <fullName evidence="1">Glycolipid transfer protein 1</fullName>
    </submittedName>
</protein>
<dbReference type="AlphaFoldDB" id="A0A445GH88"/>
<reference evidence="1 2" key="1">
    <citation type="submission" date="2018-09" db="EMBL/GenBank/DDBJ databases">
        <title>A high-quality reference genome of wild soybean provides a powerful tool to mine soybean genomes.</title>
        <authorList>
            <person name="Xie M."/>
            <person name="Chung C.Y.L."/>
            <person name="Li M.-W."/>
            <person name="Wong F.-L."/>
            <person name="Chan T.-F."/>
            <person name="Lam H.-M."/>
        </authorList>
    </citation>
    <scope>NUCLEOTIDE SEQUENCE [LARGE SCALE GENOMIC DNA]</scope>
    <source>
        <strain evidence="2">cv. W05</strain>
        <tissue evidence="1">Hypocotyl of etiolated seedlings</tissue>
    </source>
</reference>
<gene>
    <name evidence="1" type="ORF">D0Y65_043399</name>
</gene>
<evidence type="ECO:0000313" key="1">
    <source>
        <dbReference type="EMBL" id="RZB60616.1"/>
    </source>
</evidence>
<accession>A0A445GH88</accession>
<name>A0A445GH88_GLYSO</name>
<sequence length="93" mass="10473">QSPKMEGTVFTPALQEIEHVKSDQGEILSKPFLDACKHILPVIGAIQLSNVGSMWWEDHFSRLLWGNLERLVAEQSIGGVITRAFVQLRWACL</sequence>
<dbReference type="EMBL" id="QZWG01000016">
    <property type="protein sequence ID" value="RZB60616.1"/>
    <property type="molecule type" value="Genomic_DNA"/>
</dbReference>
<evidence type="ECO:0000313" key="2">
    <source>
        <dbReference type="Proteomes" id="UP000289340"/>
    </source>
</evidence>
<organism evidence="1 2">
    <name type="scientific">Glycine soja</name>
    <name type="common">Wild soybean</name>
    <dbReference type="NCBI Taxonomy" id="3848"/>
    <lineage>
        <taxon>Eukaryota</taxon>
        <taxon>Viridiplantae</taxon>
        <taxon>Streptophyta</taxon>
        <taxon>Embryophyta</taxon>
        <taxon>Tracheophyta</taxon>
        <taxon>Spermatophyta</taxon>
        <taxon>Magnoliopsida</taxon>
        <taxon>eudicotyledons</taxon>
        <taxon>Gunneridae</taxon>
        <taxon>Pentapetalae</taxon>
        <taxon>rosids</taxon>
        <taxon>fabids</taxon>
        <taxon>Fabales</taxon>
        <taxon>Fabaceae</taxon>
        <taxon>Papilionoideae</taxon>
        <taxon>50 kb inversion clade</taxon>
        <taxon>NPAAA clade</taxon>
        <taxon>indigoferoid/millettioid clade</taxon>
        <taxon>Phaseoleae</taxon>
        <taxon>Glycine</taxon>
        <taxon>Glycine subgen. Soja</taxon>
    </lineage>
</organism>